<dbReference type="PANTHER" id="PTHR33303:SF2">
    <property type="entry name" value="COA-BINDING DOMAIN-CONTAINING PROTEIN"/>
    <property type="match status" value="1"/>
</dbReference>
<reference evidence="2 3" key="1">
    <citation type="journal article" date="2019" name="Int. J. Syst. Evol. Microbiol.">
        <title>The Global Catalogue of Microorganisms (GCM) 10K type strain sequencing project: providing services to taxonomists for standard genome sequencing and annotation.</title>
        <authorList>
            <consortium name="The Broad Institute Genomics Platform"/>
            <consortium name="The Broad Institute Genome Sequencing Center for Infectious Disease"/>
            <person name="Wu L."/>
            <person name="Ma J."/>
        </authorList>
    </citation>
    <scope>NUCLEOTIDE SEQUENCE [LARGE SCALE GENOMIC DNA]</scope>
    <source>
        <strain evidence="2 3">CGMCC 1.10593</strain>
    </source>
</reference>
<dbReference type="PANTHER" id="PTHR33303">
    <property type="entry name" value="CYTOPLASMIC PROTEIN-RELATED"/>
    <property type="match status" value="1"/>
</dbReference>
<feature type="domain" description="CoA-binding" evidence="1">
    <location>
        <begin position="12"/>
        <end position="109"/>
    </location>
</feature>
<dbReference type="Gene3D" id="3.40.50.720">
    <property type="entry name" value="NAD(P)-binding Rossmann-like Domain"/>
    <property type="match status" value="1"/>
</dbReference>
<name>A0ABD6D5A4_9EURY</name>
<dbReference type="SMART" id="SM00881">
    <property type="entry name" value="CoA_binding"/>
    <property type="match status" value="1"/>
</dbReference>
<dbReference type="InterPro" id="IPR036291">
    <property type="entry name" value="NAD(P)-bd_dom_sf"/>
</dbReference>
<dbReference type="SUPFAM" id="SSF51735">
    <property type="entry name" value="NAD(P)-binding Rossmann-fold domains"/>
    <property type="match status" value="1"/>
</dbReference>
<dbReference type="AlphaFoldDB" id="A0ABD6D5A4"/>
<accession>A0ABD6D5A4</accession>
<comment type="caution">
    <text evidence="2">The sequence shown here is derived from an EMBL/GenBank/DDBJ whole genome shotgun (WGS) entry which is preliminary data.</text>
</comment>
<dbReference type="EMBL" id="JBHUDM010000002">
    <property type="protein sequence ID" value="MFD1641484.1"/>
    <property type="molecule type" value="Genomic_DNA"/>
</dbReference>
<dbReference type="InterPro" id="IPR003781">
    <property type="entry name" value="CoA-bd"/>
</dbReference>
<organism evidence="2 3">
    <name type="scientific">Halohasta litorea</name>
    <dbReference type="NCBI Taxonomy" id="869891"/>
    <lineage>
        <taxon>Archaea</taxon>
        <taxon>Methanobacteriati</taxon>
        <taxon>Methanobacteriota</taxon>
        <taxon>Stenosarchaea group</taxon>
        <taxon>Halobacteria</taxon>
        <taxon>Halobacteriales</taxon>
        <taxon>Haloferacaceae</taxon>
        <taxon>Halohasta</taxon>
    </lineage>
</organism>
<dbReference type="RefSeq" id="WP_256396912.1">
    <property type="nucleotide sequence ID" value="NZ_JANHDJ010000005.1"/>
</dbReference>
<gene>
    <name evidence="2" type="ORF">ACFSBW_06305</name>
</gene>
<evidence type="ECO:0000259" key="1">
    <source>
        <dbReference type="SMART" id="SM00881"/>
    </source>
</evidence>
<dbReference type="Pfam" id="PF13380">
    <property type="entry name" value="CoA_binding_2"/>
    <property type="match status" value="1"/>
</dbReference>
<evidence type="ECO:0000313" key="3">
    <source>
        <dbReference type="Proteomes" id="UP001597052"/>
    </source>
</evidence>
<protein>
    <submittedName>
        <fullName evidence="2">CoA-binding protein</fullName>
    </submittedName>
</protein>
<dbReference type="Proteomes" id="UP001597052">
    <property type="component" value="Unassembled WGS sequence"/>
</dbReference>
<proteinExistence type="predicted"/>
<sequence>MPLSDDAAVRDLLELNRIAVVGCSSSPGKAAHEIPAYLQRQGYEIIPVNPFADEILGKQAVDSLAEIDGEIDLVDVFRPSEEVAGIVDDAIERRETEGDVEAIWLQLGIHDDEAVTEAEAAGLSVVEDRCMKVEHQRLVE</sequence>
<evidence type="ECO:0000313" key="2">
    <source>
        <dbReference type="EMBL" id="MFD1641484.1"/>
    </source>
</evidence>
<keyword evidence="3" id="KW-1185">Reference proteome</keyword>